<feature type="domain" description="DDH" evidence="6">
    <location>
        <begin position="83"/>
        <end position="235"/>
    </location>
</feature>
<dbReference type="Pfam" id="PF17768">
    <property type="entry name" value="RecJ_OB"/>
    <property type="match status" value="1"/>
</dbReference>
<comment type="similarity">
    <text evidence="1">Belongs to the RecJ family.</text>
</comment>
<dbReference type="InterPro" id="IPR041122">
    <property type="entry name" value="RecJ_OB"/>
</dbReference>
<dbReference type="Pfam" id="PF02272">
    <property type="entry name" value="DHHA1"/>
    <property type="match status" value="1"/>
</dbReference>
<evidence type="ECO:0000313" key="10">
    <source>
        <dbReference type="Proteomes" id="UP000236000"/>
    </source>
</evidence>
<dbReference type="InterPro" id="IPR003156">
    <property type="entry name" value="DHHA1_dom"/>
</dbReference>
<evidence type="ECO:0000256" key="3">
    <source>
        <dbReference type="ARBA" id="ARBA00022722"/>
    </source>
</evidence>
<dbReference type="GO" id="GO:0003676">
    <property type="term" value="F:nucleic acid binding"/>
    <property type="evidence" value="ECO:0007669"/>
    <property type="project" value="InterPro"/>
</dbReference>
<dbReference type="PANTHER" id="PTHR30255">
    <property type="entry name" value="SINGLE-STRANDED-DNA-SPECIFIC EXONUCLEASE RECJ"/>
    <property type="match status" value="1"/>
</dbReference>
<evidence type="ECO:0000256" key="2">
    <source>
        <dbReference type="ARBA" id="ARBA00019841"/>
    </source>
</evidence>
<dbReference type="Proteomes" id="UP000236000">
    <property type="component" value="Unassembled WGS sequence"/>
</dbReference>
<dbReference type="RefSeq" id="WP_102713555.1">
    <property type="nucleotide sequence ID" value="NZ_CABMLK010000001.1"/>
</dbReference>
<dbReference type="Gene3D" id="3.10.310.30">
    <property type="match status" value="1"/>
</dbReference>
<dbReference type="InterPro" id="IPR004610">
    <property type="entry name" value="RecJ"/>
</dbReference>
<feature type="domain" description="DHHA1" evidence="7">
    <location>
        <begin position="362"/>
        <end position="457"/>
    </location>
</feature>
<proteinExistence type="inferred from homology"/>
<evidence type="ECO:0000259" key="8">
    <source>
        <dbReference type="Pfam" id="PF17768"/>
    </source>
</evidence>
<dbReference type="EMBL" id="PJKA01000010">
    <property type="protein sequence ID" value="PNC18181.1"/>
    <property type="molecule type" value="Genomic_DNA"/>
</dbReference>
<accession>A0A2N8HDZ1</accession>
<keyword evidence="4" id="KW-0378">Hydrolase</keyword>
<dbReference type="AlphaFoldDB" id="A0A2N8HDZ1"/>
<dbReference type="GO" id="GO:0006310">
    <property type="term" value="P:DNA recombination"/>
    <property type="evidence" value="ECO:0007669"/>
    <property type="project" value="InterPro"/>
</dbReference>
<dbReference type="InterPro" id="IPR038763">
    <property type="entry name" value="DHH_sf"/>
</dbReference>
<evidence type="ECO:0000313" key="9">
    <source>
        <dbReference type="EMBL" id="PNC18181.1"/>
    </source>
</evidence>
<feature type="domain" description="RecJ OB" evidence="8">
    <location>
        <begin position="470"/>
        <end position="571"/>
    </location>
</feature>
<dbReference type="GO" id="GO:0006281">
    <property type="term" value="P:DNA repair"/>
    <property type="evidence" value="ECO:0007669"/>
    <property type="project" value="InterPro"/>
</dbReference>
<evidence type="ECO:0000256" key="4">
    <source>
        <dbReference type="ARBA" id="ARBA00022801"/>
    </source>
</evidence>
<dbReference type="SUPFAM" id="SSF64182">
    <property type="entry name" value="DHH phosphoesterases"/>
    <property type="match status" value="1"/>
</dbReference>
<dbReference type="InterPro" id="IPR001667">
    <property type="entry name" value="DDH_dom"/>
</dbReference>
<dbReference type="InterPro" id="IPR051673">
    <property type="entry name" value="SSDNA_exonuclease_RecJ"/>
</dbReference>
<organism evidence="9 10">
    <name type="scientific">Akkermansia muciniphila</name>
    <dbReference type="NCBI Taxonomy" id="239935"/>
    <lineage>
        <taxon>Bacteria</taxon>
        <taxon>Pseudomonadati</taxon>
        <taxon>Verrucomicrobiota</taxon>
        <taxon>Verrucomicrobiia</taxon>
        <taxon>Verrucomicrobiales</taxon>
        <taxon>Akkermansiaceae</taxon>
        <taxon>Akkermansia</taxon>
    </lineage>
</organism>
<evidence type="ECO:0000256" key="5">
    <source>
        <dbReference type="ARBA" id="ARBA00022839"/>
    </source>
</evidence>
<dbReference type="Gene3D" id="3.90.1640.30">
    <property type="match status" value="1"/>
</dbReference>
<dbReference type="GO" id="GO:0008409">
    <property type="term" value="F:5'-3' exonuclease activity"/>
    <property type="evidence" value="ECO:0007669"/>
    <property type="project" value="InterPro"/>
</dbReference>
<keyword evidence="3" id="KW-0540">Nuclease</keyword>
<evidence type="ECO:0000259" key="7">
    <source>
        <dbReference type="Pfam" id="PF02272"/>
    </source>
</evidence>
<name>A0A2N8HDZ1_9BACT</name>
<keyword evidence="5 9" id="KW-0269">Exonuclease</keyword>
<dbReference type="NCBIfam" id="TIGR00644">
    <property type="entry name" value="recJ"/>
    <property type="match status" value="1"/>
</dbReference>
<evidence type="ECO:0000259" key="6">
    <source>
        <dbReference type="Pfam" id="PF01368"/>
    </source>
</evidence>
<dbReference type="PANTHER" id="PTHR30255:SF2">
    <property type="entry name" value="SINGLE-STRANDED-DNA-SPECIFIC EXONUCLEASE RECJ"/>
    <property type="match status" value="1"/>
</dbReference>
<dbReference type="OrthoDB" id="9809852at2"/>
<dbReference type="Pfam" id="PF01368">
    <property type="entry name" value="DHH"/>
    <property type="match status" value="1"/>
</dbReference>
<reference evidence="9 10" key="1">
    <citation type="journal article" date="2017" name="BMC Genomics">
        <title>Genome sequencing of 39 Akkermansia muciniphila isolates reveals its population structure, genomic and functional diverisity, and global distribution in mammalian gut microbiotas.</title>
        <authorList>
            <person name="Guo X."/>
            <person name="Li S."/>
            <person name="Zhang J."/>
            <person name="Wu F."/>
            <person name="Li X."/>
            <person name="Wu D."/>
            <person name="Zhang M."/>
            <person name="Ou Z."/>
            <person name="Jie Z."/>
            <person name="Yan Q."/>
            <person name="Li P."/>
            <person name="Yi J."/>
            <person name="Peng Y."/>
        </authorList>
    </citation>
    <scope>NUCLEOTIDE SEQUENCE [LARGE SCALE GENOMIC DNA]</scope>
    <source>
        <strain evidence="9 10">GP24</strain>
    </source>
</reference>
<protein>
    <recommendedName>
        <fullName evidence="2">Single-stranded-DNA-specific exonuclease RecJ</fullName>
    </recommendedName>
</protein>
<sequence>MTPGFHWTLRPSVREDDPVLKAFPADLPLLVKQLLLQRGFTGGPETDLFLEPRLSHLSDPFLMGEMRAAVDRIFQAVDEGETVCIYGDYDVDGVTSVALLRAILMSYDLDPQYFIPVRSREGYGLSEAGIERCLCECAERPSLLITVDCGTSSVKEVEMLNSLGIDVIILDHHEAGPLGRPDAVAVVNAKIEEDSPYTYLCSAGVVFKLAHALLKDRKLKTFDLKLYLDLVAVATVADIVPLVDENRILVRHGLGRLAHSRHTGLKTLTEIAGIRPSDSANHAGFLNAAHVGFRIGPRINAAGRMDSPMDALELLLTMDNRRAVQLAQMLDSHNRKRQEEEEAIRTDAVEMLHNSFDPERDNVIVLGSRAWHPGVVGIVASQLMRRYHKPTFVIAFDESGVGKGSGRSIPGVSLVQAIHHCADTLVSGGGHDMAAGLVIEEARMDDFREAFNRYVSETTTEEQRSPVLNIDMEVSFQALTLDLLDSYEKLEPFGNSNPQPLFMSSDVFPTEPPKRVGTNHLKLFMRQGMVERDAIFFNGAERELPNPPWDIAFTIDRNVYRGRASLSISIQEIRSHREM</sequence>
<evidence type="ECO:0000256" key="1">
    <source>
        <dbReference type="ARBA" id="ARBA00005915"/>
    </source>
</evidence>
<gene>
    <name evidence="9" type="primary">recJ</name>
    <name evidence="9" type="ORF">CXU22_05995</name>
</gene>
<comment type="caution">
    <text evidence="9">The sequence shown here is derived from an EMBL/GenBank/DDBJ whole genome shotgun (WGS) entry which is preliminary data.</text>
</comment>